<dbReference type="AlphaFoldDB" id="A0A086TJH2"/>
<evidence type="ECO:0000313" key="2">
    <source>
        <dbReference type="Proteomes" id="UP000243308"/>
    </source>
</evidence>
<keyword evidence="2" id="KW-1185">Reference proteome</keyword>
<protein>
    <submittedName>
        <fullName evidence="1">Uncharacterized protein</fullName>
    </submittedName>
</protein>
<dbReference type="Proteomes" id="UP000243308">
    <property type="component" value="Unassembled WGS sequence"/>
</dbReference>
<dbReference type="OrthoDB" id="2351726at2759"/>
<sequence>MDNTKLTLSQWLAVPRRTPVPRQPRNGTTPDLVHTPWAQNIKSGLPTDPVEIYRNPEWHGSAISSVLTKSSTITGFYPAAGLEEAADHFGDYIKQVSSFPGFVLVSSEETGSHDTSVEVKKIVKAITDAYAGFVTADVQKVEQSITDMANSILNHSSKQAHKGIFTQSTVDNENGTFTTTIFFATLDMSLDDSGKYTYTEQKYKIMRSVLQVNGPWLSAHAEELAQKIDGKSIDDWLDGSGSPTGKKVSCVEQQLGKTATVIDARAFPKEL</sequence>
<dbReference type="EMBL" id="KN042433">
    <property type="protein sequence ID" value="KFH62099.1"/>
    <property type="molecule type" value="Genomic_DNA"/>
</dbReference>
<organism evidence="1 2">
    <name type="scientific">Podila verticillata NRRL 6337</name>
    <dbReference type="NCBI Taxonomy" id="1069443"/>
    <lineage>
        <taxon>Eukaryota</taxon>
        <taxon>Fungi</taxon>
        <taxon>Fungi incertae sedis</taxon>
        <taxon>Mucoromycota</taxon>
        <taxon>Mortierellomycotina</taxon>
        <taxon>Mortierellomycetes</taxon>
        <taxon>Mortierellales</taxon>
        <taxon>Mortierellaceae</taxon>
        <taxon>Podila</taxon>
    </lineage>
</organism>
<gene>
    <name evidence="1" type="ORF">MVEG_11738</name>
</gene>
<proteinExistence type="predicted"/>
<evidence type="ECO:0000313" key="1">
    <source>
        <dbReference type="EMBL" id="KFH62099.1"/>
    </source>
</evidence>
<accession>A0A086TJH2</accession>
<name>A0A086TJH2_9FUNG</name>
<reference evidence="1 2" key="1">
    <citation type="submission" date="2011-02" db="EMBL/GenBank/DDBJ databases">
        <title>The Genome Sequence of Mortierella verticillata NRRL 6337.</title>
        <authorList>
            <consortium name="The Broad Institute Genome Sequencing Platform"/>
            <person name="Russ C."/>
            <person name="Cuomo C."/>
            <person name="Burger G."/>
            <person name="Gray M.W."/>
            <person name="Holland P.W.H."/>
            <person name="King N."/>
            <person name="Lang F.B.F."/>
            <person name="Roger A.J."/>
            <person name="Ruiz-Trillo I."/>
            <person name="Young S.K."/>
            <person name="Zeng Q."/>
            <person name="Gargeya S."/>
            <person name="Alvarado L."/>
            <person name="Berlin A."/>
            <person name="Chapman S.B."/>
            <person name="Chen Z."/>
            <person name="Freedman E."/>
            <person name="Gellesch M."/>
            <person name="Goldberg J."/>
            <person name="Griggs A."/>
            <person name="Gujja S."/>
            <person name="Heilman E."/>
            <person name="Heiman D."/>
            <person name="Howarth C."/>
            <person name="Mehta T."/>
            <person name="Neiman D."/>
            <person name="Pearson M."/>
            <person name="Roberts A."/>
            <person name="Saif S."/>
            <person name="Shea T."/>
            <person name="Shenoy N."/>
            <person name="Sisk P."/>
            <person name="Stolte C."/>
            <person name="Sykes S."/>
            <person name="White J."/>
            <person name="Yandava C."/>
            <person name="Haas B."/>
            <person name="Nusbaum C."/>
            <person name="Birren B."/>
        </authorList>
    </citation>
    <scope>NUCLEOTIDE SEQUENCE [LARGE SCALE GENOMIC DNA]</scope>
    <source>
        <strain evidence="1 2">NRRL 6337</strain>
    </source>
</reference>